<evidence type="ECO:0000313" key="3">
    <source>
        <dbReference type="Proteomes" id="UP000626092"/>
    </source>
</evidence>
<evidence type="ECO:0000313" key="2">
    <source>
        <dbReference type="EMBL" id="KAF7138889.1"/>
    </source>
</evidence>
<dbReference type="SMART" id="SM00248">
    <property type="entry name" value="ANK"/>
    <property type="match status" value="3"/>
</dbReference>
<feature type="compositionally biased region" description="Polar residues" evidence="1">
    <location>
        <begin position="386"/>
        <end position="399"/>
    </location>
</feature>
<comment type="caution">
    <text evidence="2">The sequence shown here is derived from an EMBL/GenBank/DDBJ whole genome shotgun (WGS) entry which is preliminary data.</text>
</comment>
<feature type="region of interest" description="Disordered" evidence="1">
    <location>
        <begin position="359"/>
        <end position="421"/>
    </location>
</feature>
<dbReference type="PANTHER" id="PTHR24121:SF31">
    <property type="entry name" value="ANKYRIN REPEAT-CONTAINING PROTEIN"/>
    <property type="match status" value="1"/>
</dbReference>
<proteinExistence type="predicted"/>
<dbReference type="Proteomes" id="UP000626092">
    <property type="component" value="Unassembled WGS sequence"/>
</dbReference>
<dbReference type="InterPro" id="IPR036770">
    <property type="entry name" value="Ankyrin_rpt-contain_sf"/>
</dbReference>
<keyword evidence="3" id="KW-1185">Reference proteome</keyword>
<sequence length="421" mass="47372">MDSSSKSSPNRKYPYPKDLKVEESVPDKLQLSNYFEWKKQMLDVIAGNGLLGFIDGTAKHPPETQTVIIGNGPNGGGTNSEERKNEEYVAWKESDDLVQNKWIKSRLTSSIRRQVEALHLKTAKEVWEALPQLVEDIKKKLNPYLPLYKAAIEGDWDKAAEFLTGKESDAVLRAPITLHSETALIVAVRAVRRNRFVEELVKRMSPTALEISDSGGRNALHRAAGSGNIKAAKLLVRENPRLPHLKTRFKQTPLYYAAARGDREMILWLIEVMNLKTKPLEGESGFRILYQLIISDLYGIALEVLRDNPKLASFIPKKEEDLKYHALTALADKPSSFESGNNYNSLKRFIYSRIEMENRQTEKNEGMESENIAEYDNRRQQDIEASPTSDNSGAANNGTKDIETSPASDSFGARNATYKLA</sequence>
<accession>A0A834LL88</accession>
<gene>
    <name evidence="2" type="ORF">RHSIM_Rhsim07G0241200</name>
</gene>
<reference evidence="2" key="1">
    <citation type="submission" date="2019-11" db="EMBL/GenBank/DDBJ databases">
        <authorList>
            <person name="Liu Y."/>
            <person name="Hou J."/>
            <person name="Li T.-Q."/>
            <person name="Guan C.-H."/>
            <person name="Wu X."/>
            <person name="Wu H.-Z."/>
            <person name="Ling F."/>
            <person name="Zhang R."/>
            <person name="Shi X.-G."/>
            <person name="Ren J.-P."/>
            <person name="Chen E.-F."/>
            <person name="Sun J.-M."/>
        </authorList>
    </citation>
    <scope>NUCLEOTIDE SEQUENCE</scope>
    <source>
        <strain evidence="2">Adult_tree_wgs_1</strain>
        <tissue evidence="2">Leaves</tissue>
    </source>
</reference>
<name>A0A834LL88_RHOSS</name>
<evidence type="ECO:0000256" key="1">
    <source>
        <dbReference type="SAM" id="MobiDB-lite"/>
    </source>
</evidence>
<dbReference type="Pfam" id="PF12796">
    <property type="entry name" value="Ank_2"/>
    <property type="match status" value="1"/>
</dbReference>
<dbReference type="InterPro" id="IPR002110">
    <property type="entry name" value="Ankyrin_rpt"/>
</dbReference>
<dbReference type="EMBL" id="WJXA01000007">
    <property type="protein sequence ID" value="KAF7138889.1"/>
    <property type="molecule type" value="Genomic_DNA"/>
</dbReference>
<dbReference type="SUPFAM" id="SSF48403">
    <property type="entry name" value="Ankyrin repeat"/>
    <property type="match status" value="1"/>
</dbReference>
<dbReference type="AlphaFoldDB" id="A0A834LL88"/>
<protein>
    <submittedName>
        <fullName evidence="2">Uncharacterized protein</fullName>
    </submittedName>
</protein>
<organism evidence="2 3">
    <name type="scientific">Rhododendron simsii</name>
    <name type="common">Sims's rhododendron</name>
    <dbReference type="NCBI Taxonomy" id="118357"/>
    <lineage>
        <taxon>Eukaryota</taxon>
        <taxon>Viridiplantae</taxon>
        <taxon>Streptophyta</taxon>
        <taxon>Embryophyta</taxon>
        <taxon>Tracheophyta</taxon>
        <taxon>Spermatophyta</taxon>
        <taxon>Magnoliopsida</taxon>
        <taxon>eudicotyledons</taxon>
        <taxon>Gunneridae</taxon>
        <taxon>Pentapetalae</taxon>
        <taxon>asterids</taxon>
        <taxon>Ericales</taxon>
        <taxon>Ericaceae</taxon>
        <taxon>Ericoideae</taxon>
        <taxon>Rhodoreae</taxon>
        <taxon>Rhododendron</taxon>
    </lineage>
</organism>
<feature type="region of interest" description="Disordered" evidence="1">
    <location>
        <begin position="64"/>
        <end position="83"/>
    </location>
</feature>
<dbReference type="PANTHER" id="PTHR24121">
    <property type="entry name" value="NO MECHANORECEPTOR POTENTIAL C, ISOFORM D-RELATED"/>
    <property type="match status" value="1"/>
</dbReference>
<dbReference type="OrthoDB" id="1425261at2759"/>
<dbReference type="Gene3D" id="1.25.40.20">
    <property type="entry name" value="Ankyrin repeat-containing domain"/>
    <property type="match status" value="1"/>
</dbReference>